<organism evidence="1 2">
    <name type="scientific">Bacillus seohaeanensis</name>
    <dbReference type="NCBI Taxonomy" id="284580"/>
    <lineage>
        <taxon>Bacteria</taxon>
        <taxon>Bacillati</taxon>
        <taxon>Bacillota</taxon>
        <taxon>Bacilli</taxon>
        <taxon>Bacillales</taxon>
        <taxon>Bacillaceae</taxon>
        <taxon>Bacillus</taxon>
    </lineage>
</organism>
<accession>A0ABW5RMU2</accession>
<evidence type="ECO:0000313" key="1">
    <source>
        <dbReference type="EMBL" id="MFD2679585.1"/>
    </source>
</evidence>
<sequence length="43" mass="5193">MKIILQENKVVLVGKSWEIRRKLKEYGNKYETVAEWLKVTNKE</sequence>
<dbReference type="Proteomes" id="UP001597506">
    <property type="component" value="Unassembled WGS sequence"/>
</dbReference>
<proteinExistence type="predicted"/>
<evidence type="ECO:0000313" key="2">
    <source>
        <dbReference type="Proteomes" id="UP001597506"/>
    </source>
</evidence>
<keyword evidence="2" id="KW-1185">Reference proteome</keyword>
<reference evidence="2" key="1">
    <citation type="journal article" date="2019" name="Int. J. Syst. Evol. Microbiol.">
        <title>The Global Catalogue of Microorganisms (GCM) 10K type strain sequencing project: providing services to taxonomists for standard genome sequencing and annotation.</title>
        <authorList>
            <consortium name="The Broad Institute Genomics Platform"/>
            <consortium name="The Broad Institute Genome Sequencing Center for Infectious Disease"/>
            <person name="Wu L."/>
            <person name="Ma J."/>
        </authorList>
    </citation>
    <scope>NUCLEOTIDE SEQUENCE [LARGE SCALE GENOMIC DNA]</scope>
    <source>
        <strain evidence="2">KCTC 3913</strain>
    </source>
</reference>
<dbReference type="EMBL" id="JBHUMF010000005">
    <property type="protein sequence ID" value="MFD2679585.1"/>
    <property type="molecule type" value="Genomic_DNA"/>
</dbReference>
<gene>
    <name evidence="1" type="primary">mciZ</name>
    <name evidence="1" type="ORF">ACFSUL_02350</name>
</gene>
<comment type="caution">
    <text evidence="1">The sequence shown here is derived from an EMBL/GenBank/DDBJ whole genome shotgun (WGS) entry which is preliminary data.</text>
</comment>
<protein>
    <submittedName>
        <fullName evidence="1">Z-ring formation inhibitor MciZ</fullName>
    </submittedName>
</protein>
<name>A0ABW5RMU2_9BACI</name>
<dbReference type="RefSeq" id="WP_071411416.1">
    <property type="nucleotide sequence ID" value="NZ_JBHUMF010000005.1"/>
</dbReference>
<dbReference type="InterPro" id="IPR025177">
    <property type="entry name" value="MciZ"/>
</dbReference>
<dbReference type="Pfam" id="PF13072">
    <property type="entry name" value="MciZ"/>
    <property type="match status" value="1"/>
</dbReference>